<dbReference type="RefSeq" id="WP_148597323.1">
    <property type="nucleotide sequence ID" value="NZ_CP042997.1"/>
</dbReference>
<dbReference type="EMBL" id="CP042997">
    <property type="protein sequence ID" value="QEH37809.1"/>
    <property type="molecule type" value="Genomic_DNA"/>
</dbReference>
<keyword evidence="3" id="KW-0731">Sigma factor</keyword>
<keyword evidence="5" id="KW-0804">Transcription</keyword>
<dbReference type="OrthoDB" id="276109at2"/>
<dbReference type="Pfam" id="PF08281">
    <property type="entry name" value="Sigma70_r4_2"/>
    <property type="match status" value="1"/>
</dbReference>
<evidence type="ECO:0000256" key="3">
    <source>
        <dbReference type="ARBA" id="ARBA00023082"/>
    </source>
</evidence>
<dbReference type="PANTHER" id="PTHR43133:SF8">
    <property type="entry name" value="RNA POLYMERASE SIGMA FACTOR HI_1459-RELATED"/>
    <property type="match status" value="1"/>
</dbReference>
<dbReference type="NCBIfam" id="TIGR02937">
    <property type="entry name" value="sigma70-ECF"/>
    <property type="match status" value="1"/>
</dbReference>
<feature type="domain" description="RNA polymerase sigma-70 region 2" evidence="7">
    <location>
        <begin position="26"/>
        <end position="99"/>
    </location>
</feature>
<sequence>MWPDAGETQRLLRQVERAEPGAADELWERHRPALRRMIGLRLDHALGRRVDASDVVQDVLLKASQRLEEYLGNPAMPFHLWLRHMARDLVIDAHRRHRRAGRRSLDRERPIAGRDAGDSGSSRPSFDLAAALRDPSPTPAAEAMLHELRGRFLDALDRLDDVDREVVLLRHFEQLSNSEAAAALGLSEAAAGMRHLRALRRLRAILGETPSQA</sequence>
<feature type="compositionally biased region" description="Basic and acidic residues" evidence="6">
    <location>
        <begin position="103"/>
        <end position="117"/>
    </location>
</feature>
<evidence type="ECO:0000256" key="6">
    <source>
        <dbReference type="SAM" id="MobiDB-lite"/>
    </source>
</evidence>
<dbReference type="InterPro" id="IPR039425">
    <property type="entry name" value="RNA_pol_sigma-70-like"/>
</dbReference>
<dbReference type="InterPro" id="IPR007627">
    <property type="entry name" value="RNA_pol_sigma70_r2"/>
</dbReference>
<comment type="similarity">
    <text evidence="1">Belongs to the sigma-70 factor family. ECF subfamily.</text>
</comment>
<feature type="region of interest" description="Disordered" evidence="6">
    <location>
        <begin position="101"/>
        <end position="136"/>
    </location>
</feature>
<name>A0A5B9WC56_9BACT</name>
<protein>
    <submittedName>
        <fullName evidence="9">RNA polymerase sigma factor CnrH</fullName>
    </submittedName>
</protein>
<evidence type="ECO:0000259" key="8">
    <source>
        <dbReference type="Pfam" id="PF08281"/>
    </source>
</evidence>
<dbReference type="AlphaFoldDB" id="A0A5B9WC56"/>
<dbReference type="InterPro" id="IPR036388">
    <property type="entry name" value="WH-like_DNA-bd_sf"/>
</dbReference>
<dbReference type="KEGG" id="agv:OJF2_64000"/>
<organism evidence="9 10">
    <name type="scientific">Aquisphaera giovannonii</name>
    <dbReference type="NCBI Taxonomy" id="406548"/>
    <lineage>
        <taxon>Bacteria</taxon>
        <taxon>Pseudomonadati</taxon>
        <taxon>Planctomycetota</taxon>
        <taxon>Planctomycetia</taxon>
        <taxon>Isosphaerales</taxon>
        <taxon>Isosphaeraceae</taxon>
        <taxon>Aquisphaera</taxon>
    </lineage>
</organism>
<dbReference type="Gene3D" id="1.10.10.10">
    <property type="entry name" value="Winged helix-like DNA-binding domain superfamily/Winged helix DNA-binding domain"/>
    <property type="match status" value="1"/>
</dbReference>
<evidence type="ECO:0000259" key="7">
    <source>
        <dbReference type="Pfam" id="PF04542"/>
    </source>
</evidence>
<evidence type="ECO:0000256" key="2">
    <source>
        <dbReference type="ARBA" id="ARBA00023015"/>
    </source>
</evidence>
<dbReference type="Pfam" id="PF04542">
    <property type="entry name" value="Sigma70_r2"/>
    <property type="match status" value="1"/>
</dbReference>
<evidence type="ECO:0000256" key="1">
    <source>
        <dbReference type="ARBA" id="ARBA00010641"/>
    </source>
</evidence>
<keyword evidence="10" id="KW-1185">Reference proteome</keyword>
<dbReference type="GO" id="GO:0003677">
    <property type="term" value="F:DNA binding"/>
    <property type="evidence" value="ECO:0007669"/>
    <property type="project" value="UniProtKB-KW"/>
</dbReference>
<dbReference type="SUPFAM" id="SSF88946">
    <property type="entry name" value="Sigma2 domain of RNA polymerase sigma factors"/>
    <property type="match status" value="1"/>
</dbReference>
<keyword evidence="4" id="KW-0238">DNA-binding</keyword>
<evidence type="ECO:0000313" key="10">
    <source>
        <dbReference type="Proteomes" id="UP000324233"/>
    </source>
</evidence>
<evidence type="ECO:0000256" key="5">
    <source>
        <dbReference type="ARBA" id="ARBA00023163"/>
    </source>
</evidence>
<dbReference type="InterPro" id="IPR014284">
    <property type="entry name" value="RNA_pol_sigma-70_dom"/>
</dbReference>
<dbReference type="InterPro" id="IPR013325">
    <property type="entry name" value="RNA_pol_sigma_r2"/>
</dbReference>
<dbReference type="PANTHER" id="PTHR43133">
    <property type="entry name" value="RNA POLYMERASE ECF-TYPE SIGMA FACTO"/>
    <property type="match status" value="1"/>
</dbReference>
<dbReference type="SUPFAM" id="SSF88659">
    <property type="entry name" value="Sigma3 and sigma4 domains of RNA polymerase sigma factors"/>
    <property type="match status" value="1"/>
</dbReference>
<dbReference type="GO" id="GO:0006352">
    <property type="term" value="P:DNA-templated transcription initiation"/>
    <property type="evidence" value="ECO:0007669"/>
    <property type="project" value="InterPro"/>
</dbReference>
<dbReference type="Gene3D" id="1.10.1740.10">
    <property type="match status" value="1"/>
</dbReference>
<evidence type="ECO:0000256" key="4">
    <source>
        <dbReference type="ARBA" id="ARBA00023125"/>
    </source>
</evidence>
<feature type="domain" description="RNA polymerase sigma factor 70 region 4 type 2" evidence="8">
    <location>
        <begin position="151"/>
        <end position="202"/>
    </location>
</feature>
<evidence type="ECO:0000313" key="9">
    <source>
        <dbReference type="EMBL" id="QEH37809.1"/>
    </source>
</evidence>
<proteinExistence type="inferred from homology"/>
<reference evidence="9 10" key="1">
    <citation type="submission" date="2019-08" db="EMBL/GenBank/DDBJ databases">
        <title>Deep-cultivation of Planctomycetes and their phenomic and genomic characterization uncovers novel biology.</title>
        <authorList>
            <person name="Wiegand S."/>
            <person name="Jogler M."/>
            <person name="Boedeker C."/>
            <person name="Pinto D."/>
            <person name="Vollmers J."/>
            <person name="Rivas-Marin E."/>
            <person name="Kohn T."/>
            <person name="Peeters S.H."/>
            <person name="Heuer A."/>
            <person name="Rast P."/>
            <person name="Oberbeckmann S."/>
            <person name="Bunk B."/>
            <person name="Jeske O."/>
            <person name="Meyerdierks A."/>
            <person name="Storesund J.E."/>
            <person name="Kallscheuer N."/>
            <person name="Luecker S."/>
            <person name="Lage O.M."/>
            <person name="Pohl T."/>
            <person name="Merkel B.J."/>
            <person name="Hornburger P."/>
            <person name="Mueller R.-W."/>
            <person name="Bruemmer F."/>
            <person name="Labrenz M."/>
            <person name="Spormann A.M."/>
            <person name="Op den Camp H."/>
            <person name="Overmann J."/>
            <person name="Amann R."/>
            <person name="Jetten M.S.M."/>
            <person name="Mascher T."/>
            <person name="Medema M.H."/>
            <person name="Devos D.P."/>
            <person name="Kaster A.-K."/>
            <person name="Ovreas L."/>
            <person name="Rohde M."/>
            <person name="Galperin M.Y."/>
            <person name="Jogler C."/>
        </authorList>
    </citation>
    <scope>NUCLEOTIDE SEQUENCE [LARGE SCALE GENOMIC DNA]</scope>
    <source>
        <strain evidence="9 10">OJF2</strain>
    </source>
</reference>
<dbReference type="InterPro" id="IPR013249">
    <property type="entry name" value="RNA_pol_sigma70_r4_t2"/>
</dbReference>
<keyword evidence="2" id="KW-0805">Transcription regulation</keyword>
<dbReference type="InterPro" id="IPR013324">
    <property type="entry name" value="RNA_pol_sigma_r3/r4-like"/>
</dbReference>
<dbReference type="Proteomes" id="UP000324233">
    <property type="component" value="Chromosome"/>
</dbReference>
<accession>A0A5B9WC56</accession>
<gene>
    <name evidence="9" type="primary">cnrH_5</name>
    <name evidence="9" type="ORF">OJF2_64000</name>
</gene>
<dbReference type="GO" id="GO:0016987">
    <property type="term" value="F:sigma factor activity"/>
    <property type="evidence" value="ECO:0007669"/>
    <property type="project" value="UniProtKB-KW"/>
</dbReference>